<evidence type="ECO:0000256" key="1">
    <source>
        <dbReference type="PROSITE-ProRule" id="PRU00339"/>
    </source>
</evidence>
<dbReference type="InterPro" id="IPR011990">
    <property type="entry name" value="TPR-like_helical_dom_sf"/>
</dbReference>
<protein>
    <submittedName>
        <fullName evidence="4">CHAT domain-containing protein</fullName>
    </submittedName>
</protein>
<dbReference type="KEGG" id="aup:AsAng_0060720"/>
<evidence type="ECO:0000313" key="4">
    <source>
        <dbReference type="EMBL" id="BDS15288.1"/>
    </source>
</evidence>
<name>A0A915YM38_9BACT</name>
<keyword evidence="2" id="KW-1133">Transmembrane helix</keyword>
<proteinExistence type="predicted"/>
<dbReference type="EMBL" id="AP026867">
    <property type="protein sequence ID" value="BDS15288.1"/>
    <property type="molecule type" value="Genomic_DNA"/>
</dbReference>
<dbReference type="SMART" id="SM00028">
    <property type="entry name" value="TPR"/>
    <property type="match status" value="5"/>
</dbReference>
<sequence>MLDLAASLQVPTQFMRFIYFHILLFISIACTAQHLEQAQQWADSSEFVIYEDLDLNQAQQLNKKAATIFKQFNHLEGQIQCQINTATIYAQKDSFHHCLELLNALESKIDSNHHLRGVWLTSKAWALWGIAQYEAAYQVAILACPILQQHKDWERLASASLLATYSIYYNNSSDFSTIDKHIDRTYKIARQHLPPSRLIFKYLYQLYGAILYQQGRIDQAIQITQQGLDYEYQLLNKNHFRKDSAIVAKYYSNLGRMYAENHDIEQGIIYYSNAFILYQELNNYAELIKLCTRIGELYQQKEENTAADLYFSKIPTYIPLLPKNPLIQKRENSFEHLAIAYYYQHFNLHDSIIAYYQNNIAYIKKHHLATDKAYLNIGTAYETKGDYSQAKFYYQKALYLTLQKYGQKGTKIAAIYFKLGHLAAEENDYPKAIAYMDSVILFLDESPQSEGDNIQLLEYLLDKSIAIEAYQKRGDVFVKRGEHNKAHADFNTIILLTNYLRDNYTNSESKLLSSNRLRPVYEKAAASAWQLYQNQQDSFYQLSIFDYAEHSKSALLNENILKFRNEYTQGGIGIPKELLQKEEKYIALIDRCKERIMEAQKGQNKPQKAHYLKKMLFLEQQLDSLEQFLQKTYPNYRSWDHGRDAVVSPLTVQAYLAEDELLIEYFISNNHFFIIYISSETVKIKEVPNFNSRHFKANLRRLRRSLSNVAFILAHKKEAYQTFCTTAYWFYHNFLEDKLLAHKKHLIIIPDRNLHYIPFEVLLTTPSGNNSKMDYQNLPYLIRKYTIHYEYSAAVMVNTQDQTNTSSGQILGFAASYGQQLDYKKLPKTIQAERTNDEVQLHNSVRPIPGAIEELTQISHRFSGDFFIDQEANEQAFKQHLAQNKYSVIHLAMHGIVDYNHPSYSSLMFTENLDSLEDNLLYSYEIQHLNGSHANLVVLSACKTGYGKYLQGEGIISLGRSFMYAGIPSIVMSLWELNDETSIQVMQSFYDNLAANQTKDQAMQQAKLTYLNNNNGFMAHPFFWASMIGIGNQQAILLNHAPTPWYWYPLGIFMLLSCYFLWRWFKGISR</sequence>
<dbReference type="Gene3D" id="1.25.40.10">
    <property type="entry name" value="Tetratricopeptide repeat domain"/>
    <property type="match status" value="2"/>
</dbReference>
<dbReference type="Pfam" id="PF13181">
    <property type="entry name" value="TPR_8"/>
    <property type="match status" value="1"/>
</dbReference>
<dbReference type="Proteomes" id="UP001060919">
    <property type="component" value="Chromosome"/>
</dbReference>
<dbReference type="PROSITE" id="PS50293">
    <property type="entry name" value="TPR_REGION"/>
    <property type="match status" value="1"/>
</dbReference>
<evidence type="ECO:0000259" key="3">
    <source>
        <dbReference type="Pfam" id="PF12770"/>
    </source>
</evidence>
<organism evidence="4 5">
    <name type="scientific">Aureispira anguillae</name>
    <dbReference type="NCBI Taxonomy" id="2864201"/>
    <lineage>
        <taxon>Bacteria</taxon>
        <taxon>Pseudomonadati</taxon>
        <taxon>Bacteroidota</taxon>
        <taxon>Saprospiria</taxon>
        <taxon>Saprospirales</taxon>
        <taxon>Saprospiraceae</taxon>
        <taxon>Aureispira</taxon>
    </lineage>
</organism>
<feature type="domain" description="CHAT" evidence="3">
    <location>
        <begin position="735"/>
        <end position="1032"/>
    </location>
</feature>
<dbReference type="PROSITE" id="PS50005">
    <property type="entry name" value="TPR"/>
    <property type="match status" value="1"/>
</dbReference>
<dbReference type="PANTHER" id="PTHR10098">
    <property type="entry name" value="RAPSYN-RELATED"/>
    <property type="match status" value="1"/>
</dbReference>
<dbReference type="InterPro" id="IPR019734">
    <property type="entry name" value="TPR_rpt"/>
</dbReference>
<keyword evidence="2" id="KW-0812">Transmembrane</keyword>
<dbReference type="Pfam" id="PF12770">
    <property type="entry name" value="CHAT"/>
    <property type="match status" value="1"/>
</dbReference>
<keyword evidence="5" id="KW-1185">Reference proteome</keyword>
<evidence type="ECO:0000256" key="2">
    <source>
        <dbReference type="SAM" id="Phobius"/>
    </source>
</evidence>
<accession>A0A915YM38</accession>
<dbReference type="InterPro" id="IPR024983">
    <property type="entry name" value="CHAT_dom"/>
</dbReference>
<dbReference type="AlphaFoldDB" id="A0A915YM38"/>
<reference evidence="4" key="1">
    <citation type="submission" date="2022-09" db="EMBL/GenBank/DDBJ databases">
        <title>Aureispira anguillicida sp. nov., isolated from Leptocephalus of Japanese eel Anguilla japonica.</title>
        <authorList>
            <person name="Yuasa K."/>
            <person name="Mekata T."/>
            <person name="Ikunari K."/>
        </authorList>
    </citation>
    <scope>NUCLEOTIDE SEQUENCE</scope>
    <source>
        <strain evidence="4">EL160426</strain>
    </source>
</reference>
<feature type="transmembrane region" description="Helical" evidence="2">
    <location>
        <begin position="1045"/>
        <end position="1065"/>
    </location>
</feature>
<keyword evidence="1" id="KW-0802">TPR repeat</keyword>
<gene>
    <name evidence="4" type="ORF">AsAng_0060720</name>
</gene>
<feature type="repeat" description="TPR" evidence="1">
    <location>
        <begin position="371"/>
        <end position="404"/>
    </location>
</feature>
<dbReference type="SUPFAM" id="SSF48452">
    <property type="entry name" value="TPR-like"/>
    <property type="match status" value="2"/>
</dbReference>
<keyword evidence="2" id="KW-0472">Membrane</keyword>
<evidence type="ECO:0000313" key="5">
    <source>
        <dbReference type="Proteomes" id="UP001060919"/>
    </source>
</evidence>